<feature type="region of interest" description="Disordered" evidence="9">
    <location>
        <begin position="131"/>
        <end position="151"/>
    </location>
</feature>
<comment type="subcellular location">
    <subcellularLocation>
        <location evidence="1">Cell outer membrane</location>
    </subcellularLocation>
</comment>
<sequence>MIEVLSFSNVRRVGKFGLLGGCLIAIMAGCSSKLQTTVVSVTEPPAKSEEVAKVEPVTPPVEAVVQPPVQAETFIGIPPMDIPVEEPARPVIPPSAPADIFATPRTTVAEPAASSPLEAPLVAEPVIPPSPIIPSAPGQASPQESSQDLGIPPIAFEPEMPARPLIREDAAPAEQMIARVEPEADKSAQQTPALPEGIEKKTEALLKSLGDIYFDYDRFSIRADAISVLRENAQALASGLANNKIVIEGHCDQRGTESYNMVLGERRANAVREYLVDLGVPSENLQVVSYGKEKPFCTDQNEECWQENRRGHFVVQ</sequence>
<evidence type="ECO:0000256" key="1">
    <source>
        <dbReference type="ARBA" id="ARBA00004442"/>
    </source>
</evidence>
<organism evidence="11 12">
    <name type="scientific">Candidatus Nitrospira neomarina</name>
    <dbReference type="NCBI Taxonomy" id="3020899"/>
    <lineage>
        <taxon>Bacteria</taxon>
        <taxon>Pseudomonadati</taxon>
        <taxon>Nitrospirota</taxon>
        <taxon>Nitrospiria</taxon>
        <taxon>Nitrospirales</taxon>
        <taxon>Nitrospiraceae</taxon>
        <taxon>Nitrospira</taxon>
    </lineage>
</organism>
<keyword evidence="12" id="KW-1185">Reference proteome</keyword>
<keyword evidence="2" id="KW-0732">Signal</keyword>
<proteinExistence type="inferred from homology"/>
<protein>
    <recommendedName>
        <fullName evidence="7">Peptidoglycan-associated protein</fullName>
    </recommendedName>
</protein>
<dbReference type="PANTHER" id="PTHR30329:SF21">
    <property type="entry name" value="LIPOPROTEIN YIAD-RELATED"/>
    <property type="match status" value="1"/>
</dbReference>
<evidence type="ECO:0000313" key="11">
    <source>
        <dbReference type="EMBL" id="WNM62102.1"/>
    </source>
</evidence>
<evidence type="ECO:0000313" key="12">
    <source>
        <dbReference type="Proteomes" id="UP001302494"/>
    </source>
</evidence>
<dbReference type="InterPro" id="IPR050330">
    <property type="entry name" value="Bact_OuterMem_StrucFunc"/>
</dbReference>
<dbReference type="EMBL" id="CP116968">
    <property type="protein sequence ID" value="WNM62102.1"/>
    <property type="molecule type" value="Genomic_DNA"/>
</dbReference>
<evidence type="ECO:0000256" key="9">
    <source>
        <dbReference type="SAM" id="MobiDB-lite"/>
    </source>
</evidence>
<dbReference type="CDD" id="cd07185">
    <property type="entry name" value="OmpA_C-like"/>
    <property type="match status" value="1"/>
</dbReference>
<dbReference type="InterPro" id="IPR036737">
    <property type="entry name" value="OmpA-like_sf"/>
</dbReference>
<evidence type="ECO:0000256" key="8">
    <source>
        <dbReference type="PROSITE-ProRule" id="PRU00473"/>
    </source>
</evidence>
<dbReference type="PROSITE" id="PS51123">
    <property type="entry name" value="OMPA_2"/>
    <property type="match status" value="1"/>
</dbReference>
<keyword evidence="4" id="KW-0564">Palmitate</keyword>
<dbReference type="PANTHER" id="PTHR30329">
    <property type="entry name" value="STATOR ELEMENT OF FLAGELLAR MOTOR COMPLEX"/>
    <property type="match status" value="1"/>
</dbReference>
<evidence type="ECO:0000256" key="7">
    <source>
        <dbReference type="HAMAP-Rule" id="MF_02204"/>
    </source>
</evidence>
<evidence type="ECO:0000256" key="6">
    <source>
        <dbReference type="ARBA" id="ARBA00023288"/>
    </source>
</evidence>
<dbReference type="AlphaFoldDB" id="A0AA96GJI1"/>
<evidence type="ECO:0000259" key="10">
    <source>
        <dbReference type="PROSITE" id="PS51123"/>
    </source>
</evidence>
<evidence type="ECO:0000256" key="4">
    <source>
        <dbReference type="ARBA" id="ARBA00023139"/>
    </source>
</evidence>
<dbReference type="SUPFAM" id="SSF103088">
    <property type="entry name" value="OmpA-like"/>
    <property type="match status" value="1"/>
</dbReference>
<dbReference type="KEGG" id="nneo:PQG83_20535"/>
<keyword evidence="6" id="KW-0449">Lipoprotein</keyword>
<dbReference type="InterPro" id="IPR006665">
    <property type="entry name" value="OmpA-like"/>
</dbReference>
<comment type="similarity">
    <text evidence="7">Belongs to the Pal lipoprotein family.</text>
</comment>
<dbReference type="Gene3D" id="3.30.1330.60">
    <property type="entry name" value="OmpA-like domain"/>
    <property type="match status" value="1"/>
</dbReference>
<dbReference type="InterPro" id="IPR039001">
    <property type="entry name" value="Pal"/>
</dbReference>
<dbReference type="GO" id="GO:0009279">
    <property type="term" value="C:cell outer membrane"/>
    <property type="evidence" value="ECO:0007669"/>
    <property type="project" value="UniProtKB-SubCell"/>
</dbReference>
<dbReference type="HAMAP" id="MF_02204">
    <property type="entry name" value="Pal"/>
    <property type="match status" value="1"/>
</dbReference>
<evidence type="ECO:0000256" key="2">
    <source>
        <dbReference type="ARBA" id="ARBA00022729"/>
    </source>
</evidence>
<dbReference type="PRINTS" id="PR01021">
    <property type="entry name" value="OMPADOMAIN"/>
</dbReference>
<dbReference type="RefSeq" id="WP_312745108.1">
    <property type="nucleotide sequence ID" value="NZ_CP116968.1"/>
</dbReference>
<reference evidence="11 12" key="1">
    <citation type="submission" date="2023-01" db="EMBL/GenBank/DDBJ databases">
        <title>Cultivation and genomic characterization of new, ubiquitous marine nitrite-oxidizing bacteria from the Nitrospirales.</title>
        <authorList>
            <person name="Mueller A.J."/>
            <person name="Daebeler A."/>
            <person name="Herbold C.W."/>
            <person name="Kirkegaard R.H."/>
            <person name="Daims H."/>
        </authorList>
    </citation>
    <scope>NUCLEOTIDE SEQUENCE [LARGE SCALE GENOMIC DNA]</scope>
    <source>
        <strain evidence="11 12">DK</strain>
    </source>
</reference>
<evidence type="ECO:0000256" key="5">
    <source>
        <dbReference type="ARBA" id="ARBA00023237"/>
    </source>
</evidence>
<keyword evidence="5" id="KW-0998">Cell outer membrane</keyword>
<dbReference type="GO" id="GO:0051301">
    <property type="term" value="P:cell division"/>
    <property type="evidence" value="ECO:0007669"/>
    <property type="project" value="InterPro"/>
</dbReference>
<name>A0AA96GJI1_9BACT</name>
<dbReference type="Pfam" id="PF00691">
    <property type="entry name" value="OmpA"/>
    <property type="match status" value="1"/>
</dbReference>
<keyword evidence="3 8" id="KW-0472">Membrane</keyword>
<gene>
    <name evidence="7" type="primary">pal</name>
    <name evidence="11" type="ORF">PQG83_20535</name>
</gene>
<accession>A0AA96GJI1</accession>
<dbReference type="Proteomes" id="UP001302494">
    <property type="component" value="Chromosome"/>
</dbReference>
<dbReference type="InterPro" id="IPR006664">
    <property type="entry name" value="OMP_bac"/>
</dbReference>
<evidence type="ECO:0000256" key="3">
    <source>
        <dbReference type="ARBA" id="ARBA00023136"/>
    </source>
</evidence>
<feature type="domain" description="OmpA-like" evidence="10">
    <location>
        <begin position="201"/>
        <end position="316"/>
    </location>
</feature>